<dbReference type="KEGG" id="mthr:MSTHT_0528"/>
<proteinExistence type="predicted"/>
<dbReference type="EMBL" id="CP009501">
    <property type="protein sequence ID" value="AKB12286.1"/>
    <property type="molecule type" value="Genomic_DNA"/>
</dbReference>
<dbReference type="Proteomes" id="UP000066529">
    <property type="component" value="Chromosome"/>
</dbReference>
<organism evidence="2 3">
    <name type="scientific">Methanosarcina thermophila (strain ATCC 43570 / DSM 1825 / OCM 12 / VKM B-1830 / TM-1)</name>
    <dbReference type="NCBI Taxonomy" id="523844"/>
    <lineage>
        <taxon>Archaea</taxon>
        <taxon>Methanobacteriati</taxon>
        <taxon>Methanobacteriota</taxon>
        <taxon>Stenosarchaea group</taxon>
        <taxon>Methanomicrobia</taxon>
        <taxon>Methanosarcinales</taxon>
        <taxon>Methanosarcinaceae</taxon>
        <taxon>Methanosarcina</taxon>
    </lineage>
</organism>
<dbReference type="AlphaFoldDB" id="A0A0E3NAE8"/>
<feature type="transmembrane region" description="Helical" evidence="1">
    <location>
        <begin position="218"/>
        <end position="237"/>
    </location>
</feature>
<keyword evidence="1" id="KW-1133">Transmembrane helix</keyword>
<sequence>MKIHKQKELKMDDVLLTIFRVSMLETFYVTGSLILAGIILGLIENRANFYVQRTFGRKGILVTAWIGTPIHELGHLLMCYIFRHKINKFKLFDRKAKDGVLGYVNHSWNSKSLYQNIGNFFIGMGPVFSGTAALIFGMHLLLPDSFARVAGYLSLEPAQPDQYMLTKIFTLTADLFGSIFSAENLISLNFWIYFALAICISSHIALSWEDLKGAGRGLITIFTFILLVNLVALFLNADFSWLFADILALNVYLVAFSMISIIFSLIRLVLSAFAYYLGYRFS</sequence>
<evidence type="ECO:0000313" key="2">
    <source>
        <dbReference type="EMBL" id="AKB12286.1"/>
    </source>
</evidence>
<dbReference type="HOGENOM" id="CLU_080089_0_0_2"/>
<feature type="transmembrane region" description="Helical" evidence="1">
    <location>
        <begin position="120"/>
        <end position="142"/>
    </location>
</feature>
<dbReference type="PATRIC" id="fig|523844.20.peg.681"/>
<feature type="transmembrane region" description="Helical" evidence="1">
    <location>
        <begin position="63"/>
        <end position="82"/>
    </location>
</feature>
<feature type="transmembrane region" description="Helical" evidence="1">
    <location>
        <begin position="249"/>
        <end position="277"/>
    </location>
</feature>
<evidence type="ECO:0000313" key="3">
    <source>
        <dbReference type="Proteomes" id="UP000066529"/>
    </source>
</evidence>
<protein>
    <submittedName>
        <fullName evidence="2">Membrane protein, putative</fullName>
    </submittedName>
</protein>
<name>A0A0E3NAE8_METTT</name>
<feature type="transmembrane region" description="Helical" evidence="1">
    <location>
        <begin position="185"/>
        <end position="206"/>
    </location>
</feature>
<keyword evidence="1" id="KW-0472">Membrane</keyword>
<keyword evidence="1" id="KW-0812">Transmembrane</keyword>
<reference evidence="2 3" key="1">
    <citation type="submission" date="2014-07" db="EMBL/GenBank/DDBJ databases">
        <title>Methanogenic archaea and the global carbon cycle.</title>
        <authorList>
            <person name="Henriksen J.R."/>
            <person name="Luke J."/>
            <person name="Reinhart S."/>
            <person name="Benedict M.N."/>
            <person name="Youngblut N.D."/>
            <person name="Metcalf M.E."/>
            <person name="Whitaker R.J."/>
            <person name="Metcalf W.W."/>
        </authorList>
    </citation>
    <scope>NUCLEOTIDE SEQUENCE [LARGE SCALE GENOMIC DNA]</scope>
    <source>
        <strain evidence="3">ATCC 43570 / DSM 1825 / OCM 12 / VKM B-1830 / TM-1</strain>
    </source>
</reference>
<gene>
    <name evidence="2" type="ORF">MSTHT_0528</name>
</gene>
<accession>A0A0E3NAE8</accession>
<dbReference type="STRING" id="523844.MSTHT_0528"/>
<feature type="transmembrane region" description="Helical" evidence="1">
    <location>
        <begin position="21"/>
        <end position="43"/>
    </location>
</feature>
<evidence type="ECO:0000256" key="1">
    <source>
        <dbReference type="SAM" id="Phobius"/>
    </source>
</evidence>